<dbReference type="SUPFAM" id="SSF81296">
    <property type="entry name" value="E set domains"/>
    <property type="match status" value="1"/>
</dbReference>
<evidence type="ECO:0000313" key="3">
    <source>
        <dbReference type="EMBL" id="SSX23199.1"/>
    </source>
</evidence>
<protein>
    <submittedName>
        <fullName evidence="2">CSON008495 protein</fullName>
    </submittedName>
</protein>
<sequence>MKIISGLLNLRIHKKAELILVSKDNNDRQMCHGGLTLIVELKYKDSSSRTIPVQVSDKRDGTYIISFIPDAAGIIILTITINGKPIKDSPFTLRARALKPHTGIYHCCCFCSSGGSKIATCACASTMPGGYKGCGHGHPGHPGRRHWSCCSSVLENSECTVANSGVIHQSTETINQ</sequence>
<accession>A0A336KEH2</accession>
<dbReference type="InterPro" id="IPR013783">
    <property type="entry name" value="Ig-like_fold"/>
</dbReference>
<dbReference type="PROSITE" id="PS50194">
    <property type="entry name" value="FILAMIN_REPEAT"/>
    <property type="match status" value="1"/>
</dbReference>
<dbReference type="InterPro" id="IPR017868">
    <property type="entry name" value="Filamin/ABP280_repeat-like"/>
</dbReference>
<dbReference type="AlphaFoldDB" id="A0A336KEH2"/>
<evidence type="ECO:0000256" key="1">
    <source>
        <dbReference type="PROSITE-ProRule" id="PRU00087"/>
    </source>
</evidence>
<name>A0A336KEH2_CULSO</name>
<dbReference type="EMBL" id="UFQS01000320">
    <property type="protein sequence ID" value="SSX02831.1"/>
    <property type="molecule type" value="Genomic_DNA"/>
</dbReference>
<dbReference type="EMBL" id="UFQT01000320">
    <property type="protein sequence ID" value="SSX23199.1"/>
    <property type="molecule type" value="Genomic_DNA"/>
</dbReference>
<dbReference type="Pfam" id="PF00630">
    <property type="entry name" value="Filamin"/>
    <property type="match status" value="1"/>
</dbReference>
<evidence type="ECO:0000313" key="2">
    <source>
        <dbReference type="EMBL" id="SSX02831.1"/>
    </source>
</evidence>
<reference evidence="3" key="2">
    <citation type="submission" date="2018-07" db="EMBL/GenBank/DDBJ databases">
        <authorList>
            <person name="Quirk P.G."/>
            <person name="Krulwich T.A."/>
        </authorList>
    </citation>
    <scope>NUCLEOTIDE SEQUENCE</scope>
</reference>
<reference evidence="2" key="1">
    <citation type="submission" date="2018-04" db="EMBL/GenBank/DDBJ databases">
        <authorList>
            <person name="Go L.Y."/>
            <person name="Mitchell J.A."/>
        </authorList>
    </citation>
    <scope>NUCLEOTIDE SEQUENCE</scope>
    <source>
        <tissue evidence="2">Whole organism</tissue>
    </source>
</reference>
<dbReference type="Gene3D" id="2.60.40.10">
    <property type="entry name" value="Immunoglobulins"/>
    <property type="match status" value="1"/>
</dbReference>
<dbReference type="SMART" id="SM00557">
    <property type="entry name" value="IG_FLMN"/>
    <property type="match status" value="1"/>
</dbReference>
<dbReference type="InterPro" id="IPR014756">
    <property type="entry name" value="Ig_E-set"/>
</dbReference>
<dbReference type="InterPro" id="IPR001298">
    <property type="entry name" value="Filamin/ABP280_rpt"/>
</dbReference>
<gene>
    <name evidence="2" type="primary">CSON008495</name>
</gene>
<proteinExistence type="predicted"/>
<organism evidence="2">
    <name type="scientific">Culicoides sonorensis</name>
    <name type="common">Biting midge</name>
    <dbReference type="NCBI Taxonomy" id="179676"/>
    <lineage>
        <taxon>Eukaryota</taxon>
        <taxon>Metazoa</taxon>
        <taxon>Ecdysozoa</taxon>
        <taxon>Arthropoda</taxon>
        <taxon>Hexapoda</taxon>
        <taxon>Insecta</taxon>
        <taxon>Pterygota</taxon>
        <taxon>Neoptera</taxon>
        <taxon>Endopterygota</taxon>
        <taxon>Diptera</taxon>
        <taxon>Nematocera</taxon>
        <taxon>Chironomoidea</taxon>
        <taxon>Ceratopogonidae</taxon>
        <taxon>Ceratopogoninae</taxon>
        <taxon>Culicoides</taxon>
        <taxon>Monoculicoides</taxon>
    </lineage>
</organism>
<feature type="repeat" description="Filamin" evidence="1">
    <location>
        <begin position="6"/>
        <end position="95"/>
    </location>
</feature>
<dbReference type="VEuPathDB" id="VectorBase:CSON008495"/>